<keyword evidence="2" id="KW-1185">Reference proteome</keyword>
<name>A0A0C9Y4F5_9AGAM</name>
<dbReference type="Proteomes" id="UP000054018">
    <property type="component" value="Unassembled WGS sequence"/>
</dbReference>
<dbReference type="EMBL" id="KN833782">
    <property type="protein sequence ID" value="KIK19545.1"/>
    <property type="molecule type" value="Genomic_DNA"/>
</dbReference>
<dbReference type="AlphaFoldDB" id="A0A0C9Y4F5"/>
<proteinExistence type="predicted"/>
<reference evidence="2" key="2">
    <citation type="submission" date="2015-01" db="EMBL/GenBank/DDBJ databases">
        <title>Evolutionary Origins and Diversification of the Mycorrhizal Mutualists.</title>
        <authorList>
            <consortium name="DOE Joint Genome Institute"/>
            <consortium name="Mycorrhizal Genomics Consortium"/>
            <person name="Kohler A."/>
            <person name="Kuo A."/>
            <person name="Nagy L.G."/>
            <person name="Floudas D."/>
            <person name="Copeland A."/>
            <person name="Barry K.W."/>
            <person name="Cichocki N."/>
            <person name="Veneault-Fourrey C."/>
            <person name="LaButti K."/>
            <person name="Lindquist E.A."/>
            <person name="Lipzen A."/>
            <person name="Lundell T."/>
            <person name="Morin E."/>
            <person name="Murat C."/>
            <person name="Riley R."/>
            <person name="Ohm R."/>
            <person name="Sun H."/>
            <person name="Tunlid A."/>
            <person name="Henrissat B."/>
            <person name="Grigoriev I.V."/>
            <person name="Hibbett D.S."/>
            <person name="Martin F."/>
        </authorList>
    </citation>
    <scope>NUCLEOTIDE SEQUENCE [LARGE SCALE GENOMIC DNA]</scope>
    <source>
        <strain evidence="2">441</strain>
    </source>
</reference>
<accession>A0A0C9Y4F5</accession>
<sequence length="120" mass="13527">MNANVSRNQTQCRGLYPRGDSNCTDDHAFMIHCSRGTPRRRTADKLYTRSHIAHACGVRVHVNMSDPNLSSLFAEGQFADSPIGIHKTGIYALWREIISSLNGHPLVLQRYSSLLLTRYI</sequence>
<reference evidence="1 2" key="1">
    <citation type="submission" date="2014-04" db="EMBL/GenBank/DDBJ databases">
        <authorList>
            <consortium name="DOE Joint Genome Institute"/>
            <person name="Kuo A."/>
            <person name="Kohler A."/>
            <person name="Costa M.D."/>
            <person name="Nagy L.G."/>
            <person name="Floudas D."/>
            <person name="Copeland A."/>
            <person name="Barry K.W."/>
            <person name="Cichocki N."/>
            <person name="Veneault-Fourrey C."/>
            <person name="LaButti K."/>
            <person name="Lindquist E.A."/>
            <person name="Lipzen A."/>
            <person name="Lundell T."/>
            <person name="Morin E."/>
            <person name="Murat C."/>
            <person name="Sun H."/>
            <person name="Tunlid A."/>
            <person name="Henrissat B."/>
            <person name="Grigoriev I.V."/>
            <person name="Hibbett D.S."/>
            <person name="Martin F."/>
            <person name="Nordberg H.P."/>
            <person name="Cantor M.N."/>
            <person name="Hua S.X."/>
        </authorList>
    </citation>
    <scope>NUCLEOTIDE SEQUENCE [LARGE SCALE GENOMIC DNA]</scope>
    <source>
        <strain evidence="1 2">441</strain>
    </source>
</reference>
<protein>
    <submittedName>
        <fullName evidence="1">Uncharacterized protein</fullName>
    </submittedName>
</protein>
<gene>
    <name evidence="1" type="ORF">PISMIDRAFT_622992</name>
</gene>
<organism evidence="1 2">
    <name type="scientific">Pisolithus microcarpus 441</name>
    <dbReference type="NCBI Taxonomy" id="765257"/>
    <lineage>
        <taxon>Eukaryota</taxon>
        <taxon>Fungi</taxon>
        <taxon>Dikarya</taxon>
        <taxon>Basidiomycota</taxon>
        <taxon>Agaricomycotina</taxon>
        <taxon>Agaricomycetes</taxon>
        <taxon>Agaricomycetidae</taxon>
        <taxon>Boletales</taxon>
        <taxon>Sclerodermatineae</taxon>
        <taxon>Pisolithaceae</taxon>
        <taxon>Pisolithus</taxon>
    </lineage>
</organism>
<evidence type="ECO:0000313" key="2">
    <source>
        <dbReference type="Proteomes" id="UP000054018"/>
    </source>
</evidence>
<evidence type="ECO:0000313" key="1">
    <source>
        <dbReference type="EMBL" id="KIK19545.1"/>
    </source>
</evidence>
<dbReference type="HOGENOM" id="CLU_2050570_0_0_1"/>